<evidence type="ECO:0000313" key="3">
    <source>
        <dbReference type="Proteomes" id="UP000319613"/>
    </source>
</evidence>
<evidence type="ECO:0000256" key="1">
    <source>
        <dbReference type="SAM" id="Phobius"/>
    </source>
</evidence>
<feature type="transmembrane region" description="Helical" evidence="1">
    <location>
        <begin position="12"/>
        <end position="34"/>
    </location>
</feature>
<sequence length="130" mass="14157">MKTKTKVYQSDAHIVMPLLVVALAANLFLFAVSYSNASFYGEERAFPDLFGPAQISQNLDQAINHVVFNVQDSLNFVATEIKPAVVAFVGLDGYHYGASRQTALAPQVQSYTQGAVLGAVYYNPAYFVGQ</sequence>
<dbReference type="EMBL" id="VMFF01000008">
    <property type="protein sequence ID" value="TSC66337.1"/>
    <property type="molecule type" value="Genomic_DNA"/>
</dbReference>
<keyword evidence="1" id="KW-0472">Membrane</keyword>
<proteinExistence type="predicted"/>
<comment type="caution">
    <text evidence="2">The sequence shown here is derived from an EMBL/GenBank/DDBJ whole genome shotgun (WGS) entry which is preliminary data.</text>
</comment>
<keyword evidence="1" id="KW-0812">Transmembrane</keyword>
<evidence type="ECO:0000313" key="2">
    <source>
        <dbReference type="EMBL" id="TSC66337.1"/>
    </source>
</evidence>
<keyword evidence="1" id="KW-1133">Transmembrane helix</keyword>
<name>A0A554JD80_9BACT</name>
<dbReference type="AlphaFoldDB" id="A0A554JD80"/>
<gene>
    <name evidence="2" type="ORF">G01um101477_135</name>
</gene>
<protein>
    <submittedName>
        <fullName evidence="2">Uncharacterized protein</fullName>
    </submittedName>
</protein>
<accession>A0A554JD80</accession>
<dbReference type="Proteomes" id="UP000319613">
    <property type="component" value="Unassembled WGS sequence"/>
</dbReference>
<organism evidence="2 3">
    <name type="scientific">Candidatus Doudnabacteria bacterium Gr01-1014_77</name>
    <dbReference type="NCBI Taxonomy" id="2017133"/>
    <lineage>
        <taxon>Bacteria</taxon>
        <taxon>Candidatus Doudnaibacteriota</taxon>
    </lineage>
</organism>
<reference evidence="2 3" key="1">
    <citation type="submission" date="2017-07" db="EMBL/GenBank/DDBJ databases">
        <title>Mechanisms for carbon and nitrogen cycling indicate functional differentiation within the Candidate Phyla Radiation.</title>
        <authorList>
            <person name="Danczak R.E."/>
            <person name="Johnston M.D."/>
            <person name="Kenah C."/>
            <person name="Slattery M."/>
            <person name="Wrighton K.C."/>
            <person name="Wilkins M.J."/>
        </authorList>
    </citation>
    <scope>NUCLEOTIDE SEQUENCE [LARGE SCALE GENOMIC DNA]</scope>
    <source>
        <strain evidence="2">Gr01-1014_77</strain>
    </source>
</reference>